<proteinExistence type="predicted"/>
<dbReference type="RefSeq" id="WP_135784943.1">
    <property type="nucleotide sequence ID" value="NZ_SRRT01000002.1"/>
</dbReference>
<feature type="region of interest" description="Disordered" evidence="1">
    <location>
        <begin position="84"/>
        <end position="178"/>
    </location>
</feature>
<evidence type="ECO:0000313" key="2">
    <source>
        <dbReference type="EMBL" id="TGN79608.1"/>
    </source>
</evidence>
<dbReference type="AlphaFoldDB" id="A0A4Z1DAJ0"/>
<dbReference type="Proteomes" id="UP000298159">
    <property type="component" value="Unassembled WGS sequence"/>
</dbReference>
<dbReference type="EMBL" id="SRRT01000002">
    <property type="protein sequence ID" value="TGN79608.1"/>
    <property type="molecule type" value="Genomic_DNA"/>
</dbReference>
<evidence type="ECO:0008006" key="4">
    <source>
        <dbReference type="Google" id="ProtNLM"/>
    </source>
</evidence>
<sequence>MTKNAKIAAALVGGYVLGRTKKAKMAIGLGMFLAGKKLDLDPRRIGTLLAESPALAGLNAQVRKELVETTKAAATEALTKRATGLADSLADSISQRTKALDGPQNDEAEEDEGEEEEKPAKQQRSSASGGTRRKTAAARKSTGAAKSAASRSGASRAGGAAKKRASSATRKSGGNGNG</sequence>
<feature type="compositionally biased region" description="Acidic residues" evidence="1">
    <location>
        <begin position="104"/>
        <end position="117"/>
    </location>
</feature>
<protein>
    <recommendedName>
        <fullName evidence="4">DNA primase</fullName>
    </recommendedName>
</protein>
<gene>
    <name evidence="2" type="ORF">E5083_08320</name>
</gene>
<evidence type="ECO:0000313" key="3">
    <source>
        <dbReference type="Proteomes" id="UP000298159"/>
    </source>
</evidence>
<feature type="compositionally biased region" description="Low complexity" evidence="1">
    <location>
        <begin position="138"/>
        <end position="172"/>
    </location>
</feature>
<name>A0A4Z1DAJ0_9ACTN</name>
<organism evidence="2 3">
    <name type="scientific">Streptomyces bauhiniae</name>
    <dbReference type="NCBI Taxonomy" id="2340725"/>
    <lineage>
        <taxon>Bacteria</taxon>
        <taxon>Bacillati</taxon>
        <taxon>Actinomycetota</taxon>
        <taxon>Actinomycetes</taxon>
        <taxon>Kitasatosporales</taxon>
        <taxon>Streptomycetaceae</taxon>
        <taxon>Streptomyces</taxon>
    </lineage>
</organism>
<dbReference type="GeneID" id="95447596"/>
<evidence type="ECO:0000256" key="1">
    <source>
        <dbReference type="SAM" id="MobiDB-lite"/>
    </source>
</evidence>
<reference evidence="2 3" key="1">
    <citation type="submission" date="2019-04" db="EMBL/GenBank/DDBJ databases">
        <title>Streptomyces sp. nov. Bv016 isolated from bark of Buahinia variegata.</title>
        <authorList>
            <person name="Kanchanasin P."/>
            <person name="Tanasupawat S."/>
            <person name="Yuki M."/>
            <person name="Kudo T."/>
        </authorList>
    </citation>
    <scope>NUCLEOTIDE SEQUENCE [LARGE SCALE GENOMIC DNA]</scope>
    <source>
        <strain evidence="2 3">Bv016</strain>
    </source>
</reference>
<comment type="caution">
    <text evidence="2">The sequence shown here is derived from an EMBL/GenBank/DDBJ whole genome shotgun (WGS) entry which is preliminary data.</text>
</comment>
<accession>A0A4Z1DAJ0</accession>
<keyword evidence="3" id="KW-1185">Reference proteome</keyword>